<keyword evidence="2" id="KW-0472">Membrane</keyword>
<feature type="compositionally biased region" description="Basic and acidic residues" evidence="1">
    <location>
        <begin position="324"/>
        <end position="348"/>
    </location>
</feature>
<proteinExistence type="predicted"/>
<feature type="compositionally biased region" description="Acidic residues" evidence="1">
    <location>
        <begin position="1"/>
        <end position="12"/>
    </location>
</feature>
<evidence type="ECO:0000313" key="5">
    <source>
        <dbReference type="Proteomes" id="UP000078597"/>
    </source>
</evidence>
<dbReference type="EMBL" id="FLQW01000229">
    <property type="protein sequence ID" value="SBS82710.1"/>
    <property type="molecule type" value="Genomic_DNA"/>
</dbReference>
<feature type="compositionally biased region" description="Basic and acidic residues" evidence="1">
    <location>
        <begin position="13"/>
        <end position="38"/>
    </location>
</feature>
<evidence type="ECO:0000313" key="4">
    <source>
        <dbReference type="EMBL" id="SBS82710.1"/>
    </source>
</evidence>
<evidence type="ECO:0000256" key="2">
    <source>
        <dbReference type="SAM" id="Phobius"/>
    </source>
</evidence>
<feature type="region of interest" description="Disordered" evidence="1">
    <location>
        <begin position="1"/>
        <end position="38"/>
    </location>
</feature>
<dbReference type="SUPFAM" id="SSF53474">
    <property type="entry name" value="alpha/beta-Hydrolases"/>
    <property type="match status" value="1"/>
</dbReference>
<dbReference type="PANTHER" id="PTHR43194">
    <property type="entry name" value="HYDROLASE ALPHA/BETA FOLD FAMILY"/>
    <property type="match status" value="1"/>
</dbReference>
<dbReference type="PANTHER" id="PTHR43194:SF2">
    <property type="entry name" value="PEROXISOMAL MEMBRANE PROTEIN LPX1"/>
    <property type="match status" value="1"/>
</dbReference>
<accession>A0A1A8VV53</accession>
<dbReference type="Proteomes" id="UP000078597">
    <property type="component" value="Unassembled WGS sequence"/>
</dbReference>
<dbReference type="VEuPathDB" id="PlasmoDB:PmUG01_05019800"/>
<gene>
    <name evidence="4" type="ORF">PMALA_004310</name>
</gene>
<dbReference type="InterPro" id="IPR029058">
    <property type="entry name" value="AB_hydrolase_fold"/>
</dbReference>
<reference evidence="5" key="1">
    <citation type="submission" date="2016-05" db="EMBL/GenBank/DDBJ databases">
        <authorList>
            <person name="Naeem Raeece"/>
        </authorList>
    </citation>
    <scope>NUCLEOTIDE SEQUENCE [LARGE SCALE GENOMIC DNA]</scope>
</reference>
<evidence type="ECO:0000259" key="3">
    <source>
        <dbReference type="Pfam" id="PF12146"/>
    </source>
</evidence>
<dbReference type="AlphaFoldDB" id="A0A1A8VV53"/>
<organism evidence="4 5">
    <name type="scientific">Plasmodium malariae</name>
    <dbReference type="NCBI Taxonomy" id="5858"/>
    <lineage>
        <taxon>Eukaryota</taxon>
        <taxon>Sar</taxon>
        <taxon>Alveolata</taxon>
        <taxon>Apicomplexa</taxon>
        <taxon>Aconoidasida</taxon>
        <taxon>Haemosporida</taxon>
        <taxon>Plasmodiidae</taxon>
        <taxon>Plasmodium</taxon>
        <taxon>Plasmodium (Plasmodium)</taxon>
    </lineage>
</organism>
<dbReference type="GO" id="GO:0016787">
    <property type="term" value="F:hydrolase activity"/>
    <property type="evidence" value="ECO:0007669"/>
    <property type="project" value="UniProtKB-KW"/>
</dbReference>
<keyword evidence="2" id="KW-1133">Transmembrane helix</keyword>
<dbReference type="InterPro" id="IPR050228">
    <property type="entry name" value="Carboxylesterase_BioH"/>
</dbReference>
<dbReference type="Pfam" id="PF12146">
    <property type="entry name" value="Hydrolase_4"/>
    <property type="match status" value="1"/>
</dbReference>
<name>A0A1A8VV53_PLAMA</name>
<protein>
    <submittedName>
        <fullName evidence="4">Alpha/beta hydrolase, putative</fullName>
    </submittedName>
</protein>
<dbReference type="Gene3D" id="3.40.50.1820">
    <property type="entry name" value="alpha/beta hydrolase"/>
    <property type="match status" value="1"/>
</dbReference>
<feature type="transmembrane region" description="Helical" evidence="2">
    <location>
        <begin position="512"/>
        <end position="536"/>
    </location>
</feature>
<keyword evidence="2" id="KW-0812">Transmembrane</keyword>
<feature type="region of interest" description="Disordered" evidence="1">
    <location>
        <begin position="316"/>
        <end position="348"/>
    </location>
</feature>
<sequence length="705" mass="82866">MKSEQVIDEELMDERMSDERGANKCVKENGEEKKKVEHHKDKIYEESEIPLADQLGYKNVEITYNKSWNRNGEEYTMKDEGMKWKSEASFSEDGIIKKIKESKEKVEEKDDKVNIIKLKKKKKKEYNILGTSSKNVNMIKINEQEKKNTFMLFPSDENGKDLENKNITSLLNEITTTEKEDHHDKKKKKEKKLKEKDVNFSEKIEIIERENHEEEKLEVCDSKKKVRRKYLTALKCIISSRDDGKSYPVCSCNDEIGPLDHSCSNENNTIISSTISINERMCSRDEGGRKSEKSRRKEKWSLKHRIIQRYKKKSSCFNDDQDDAHENEKEKYHTKERKEGEQLEGEERTNEEEKFITYKVPRYLRKKNIKCPFVYRKVFYGKYGIVNYDLKGRSKGTLVITFHGLNGTNLTFLEIQKMLIKYKFQVLNFDLYGHGLSACPKYNHRKRTYGIDFFLSQTEELLNHLKLLHKDFYLIGFSMGCVIATSFAKKYIKQVKKIILISPVGVLEKKPFVLKILKMFPFLINISSFFMLPCFIKKKRFKNRGSKYNNFKNSTLKNNDSKNNDITNSDSSDYLYNRIMWQVFVKKNITHSILGCINNLKMWSAHDIFKEVGLNHLPVLILCGEKDNICNVHVFKNTSKFFNNCHLIIFKNASHLVLVEKMQEINSCVLTFFRFPNNADLKSFHHMFPVDKVGNSVLYEKANLF</sequence>
<keyword evidence="4" id="KW-0378">Hydrolase</keyword>
<evidence type="ECO:0000256" key="1">
    <source>
        <dbReference type="SAM" id="MobiDB-lite"/>
    </source>
</evidence>
<feature type="domain" description="Serine aminopeptidase S33" evidence="3">
    <location>
        <begin position="398"/>
        <end position="661"/>
    </location>
</feature>
<dbReference type="InterPro" id="IPR022742">
    <property type="entry name" value="Hydrolase_4"/>
</dbReference>